<dbReference type="OrthoDB" id="2236794at2"/>
<gene>
    <name evidence="1" type="ORF">SAMN05216347_1085</name>
</gene>
<organism evidence="1 2">
    <name type="scientific">Streptococcus equinus</name>
    <name type="common">Streptococcus bovis</name>
    <dbReference type="NCBI Taxonomy" id="1335"/>
    <lineage>
        <taxon>Bacteria</taxon>
        <taxon>Bacillati</taxon>
        <taxon>Bacillota</taxon>
        <taxon>Bacilli</taxon>
        <taxon>Lactobacillales</taxon>
        <taxon>Streptococcaceae</taxon>
        <taxon>Streptococcus</taxon>
    </lineage>
</organism>
<sequence>MITSNIEKKIEEVSYLILNNTTEKNKLVSVWVDDELFKLTLLEQKSQKKILLGTIGQNAKIIVKEQE</sequence>
<dbReference type="Proteomes" id="UP000183816">
    <property type="component" value="Unassembled WGS sequence"/>
</dbReference>
<name>A0A1H0QP69_STREI</name>
<dbReference type="RefSeq" id="WP_074482858.1">
    <property type="nucleotide sequence ID" value="NZ_FNJK01000008.1"/>
</dbReference>
<evidence type="ECO:0000313" key="1">
    <source>
        <dbReference type="EMBL" id="SDP18885.1"/>
    </source>
</evidence>
<proteinExistence type="predicted"/>
<evidence type="ECO:0000313" key="2">
    <source>
        <dbReference type="Proteomes" id="UP000183816"/>
    </source>
</evidence>
<accession>A0A1H0QP69</accession>
<protein>
    <submittedName>
        <fullName evidence="1">Uncharacterized protein</fullName>
    </submittedName>
</protein>
<reference evidence="1 2" key="1">
    <citation type="submission" date="2016-10" db="EMBL/GenBank/DDBJ databases">
        <authorList>
            <person name="de Groot N.N."/>
        </authorList>
    </citation>
    <scope>NUCLEOTIDE SEQUENCE [LARGE SCALE GENOMIC DNA]</scope>
    <source>
        <strain evidence="1 2">Sb04</strain>
    </source>
</reference>
<dbReference type="AlphaFoldDB" id="A0A1H0QP69"/>
<dbReference type="EMBL" id="FNJK01000008">
    <property type="protein sequence ID" value="SDP18885.1"/>
    <property type="molecule type" value="Genomic_DNA"/>
</dbReference>